<dbReference type="RefSeq" id="WP_272753360.1">
    <property type="nucleotide sequence ID" value="NZ_JAQQLF010000046.1"/>
</dbReference>
<organism evidence="1 2">
    <name type="scientific">Vogesella aquatica</name>
    <dbReference type="NCBI Taxonomy" id="2984206"/>
    <lineage>
        <taxon>Bacteria</taxon>
        <taxon>Pseudomonadati</taxon>
        <taxon>Pseudomonadota</taxon>
        <taxon>Betaproteobacteria</taxon>
        <taxon>Neisseriales</taxon>
        <taxon>Chromobacteriaceae</taxon>
        <taxon>Vogesella</taxon>
    </lineage>
</organism>
<reference evidence="1 2" key="1">
    <citation type="submission" date="2023-01" db="EMBL/GenBank/DDBJ databases">
        <title>Novel species of the genus Vogesella isolated from rivers.</title>
        <authorList>
            <person name="Lu H."/>
        </authorList>
    </citation>
    <scope>NUCLEOTIDE SEQUENCE [LARGE SCALE GENOMIC DNA]</scope>
    <source>
        <strain evidence="1 2">DC21W</strain>
    </source>
</reference>
<dbReference type="Proteomes" id="UP001219956">
    <property type="component" value="Unassembled WGS sequence"/>
</dbReference>
<keyword evidence="2" id="KW-1185">Reference proteome</keyword>
<proteinExistence type="predicted"/>
<protein>
    <submittedName>
        <fullName evidence="1">Uncharacterized protein</fullName>
    </submittedName>
</protein>
<name>A0ABT5J2V3_9NEIS</name>
<accession>A0ABT5J2V3</accession>
<evidence type="ECO:0000313" key="2">
    <source>
        <dbReference type="Proteomes" id="UP001219956"/>
    </source>
</evidence>
<dbReference type="EMBL" id="JAQQLF010000046">
    <property type="protein sequence ID" value="MDC7719187.1"/>
    <property type="molecule type" value="Genomic_DNA"/>
</dbReference>
<comment type="caution">
    <text evidence="1">The sequence shown here is derived from an EMBL/GenBank/DDBJ whole genome shotgun (WGS) entry which is preliminary data.</text>
</comment>
<gene>
    <name evidence="1" type="ORF">PQU95_18470</name>
</gene>
<evidence type="ECO:0000313" key="1">
    <source>
        <dbReference type="EMBL" id="MDC7719187.1"/>
    </source>
</evidence>
<sequence>MSEFLACVERAGLPYLDRISSWVGAAEELVAQKWMFDRAADFLLITGEHARAKEVLLEGIRTFTVDLRHDSSNELPLIEQRIQRYFGDSIT</sequence>